<name>A0A3Q8SNT9_LACHE</name>
<evidence type="ECO:0000313" key="2">
    <source>
        <dbReference type="Proteomes" id="UP000267945"/>
    </source>
</evidence>
<dbReference type="GeneID" id="99757762"/>
<dbReference type="PANTHER" id="PTHR37038">
    <property type="entry name" value="TRANSCRIPTIONAL REGULATOR-RELATED"/>
    <property type="match status" value="1"/>
</dbReference>
<dbReference type="InterPro" id="IPR053163">
    <property type="entry name" value="HTH-type_regulator_Rgg"/>
</dbReference>
<dbReference type="InterPro" id="IPR001387">
    <property type="entry name" value="Cro/C1-type_HTH"/>
</dbReference>
<dbReference type="Pfam" id="PF01381">
    <property type="entry name" value="HTH_3"/>
    <property type="match status" value="1"/>
</dbReference>
<gene>
    <name evidence="1" type="ORF">LH5_01620</name>
</gene>
<accession>A0A3Q8SNT9</accession>
<dbReference type="Gene3D" id="1.10.260.40">
    <property type="entry name" value="lambda repressor-like DNA-binding domains"/>
    <property type="match status" value="1"/>
</dbReference>
<dbReference type="Pfam" id="PF21259">
    <property type="entry name" value="Rgg_C"/>
    <property type="match status" value="1"/>
</dbReference>
<dbReference type="GO" id="GO:0003677">
    <property type="term" value="F:DNA binding"/>
    <property type="evidence" value="ECO:0007669"/>
    <property type="project" value="InterPro"/>
</dbReference>
<dbReference type="RefSeq" id="WP_014918064.1">
    <property type="nucleotide sequence ID" value="NZ_CP019581.1"/>
</dbReference>
<organism evidence="1 2">
    <name type="scientific">Lactobacillus helveticus</name>
    <name type="common">Lactobacillus suntoryeus</name>
    <dbReference type="NCBI Taxonomy" id="1587"/>
    <lineage>
        <taxon>Bacteria</taxon>
        <taxon>Bacillati</taxon>
        <taxon>Bacillota</taxon>
        <taxon>Bacilli</taxon>
        <taxon>Lactobacillales</taxon>
        <taxon>Lactobacillaceae</taxon>
        <taxon>Lactobacillus</taxon>
    </lineage>
</organism>
<dbReference type="InterPro" id="IPR010057">
    <property type="entry name" value="Transcription_activator_Rgg_C"/>
</dbReference>
<dbReference type="EMBL" id="CP019581">
    <property type="protein sequence ID" value="AZK91851.1"/>
    <property type="molecule type" value="Genomic_DNA"/>
</dbReference>
<dbReference type="InterPro" id="IPR010982">
    <property type="entry name" value="Lambda_DNA-bd_dom_sf"/>
</dbReference>
<reference evidence="1 2" key="1">
    <citation type="submission" date="2017-02" db="EMBL/GenBank/DDBJ databases">
        <title>Complete genome sequence of Lactobacillus helveticus.</title>
        <authorList>
            <person name="Kim J.F."/>
            <person name="Chung Y."/>
            <person name="Kwak M."/>
        </authorList>
    </citation>
    <scope>NUCLEOTIDE SEQUENCE [LARGE SCALE GENOMIC DNA]</scope>
    <source>
        <strain evidence="1 2">LH5</strain>
    </source>
</reference>
<dbReference type="SMART" id="SM00530">
    <property type="entry name" value="HTH_XRE"/>
    <property type="match status" value="1"/>
</dbReference>
<dbReference type="SUPFAM" id="SSF47413">
    <property type="entry name" value="lambda repressor-like DNA-binding domains"/>
    <property type="match status" value="1"/>
</dbReference>
<proteinExistence type="predicted"/>
<sequence length="292" mass="33866">MKRRNAKIDKIVGPKFKEIRKEANVSLKELAQKVGVVSTSTLSRWERGEEGLPVEIFEKLLTSMNISYNEIITSEVDIKQVIAKIEFAYEENDINELKKLSLCLLDKYQQSRDEFSKVEYLLKSAMAMNYYLDLSGKDLSDIKYKVTLAKQFNNIRHWFKKEIILFANVQLLLDEDSVYKLSRSLAGEMYDKKLVSVLVGNTLINAVFALLKEKQPDKARVILNATCQLNFSQNDLLTKVRIKFMKALLNYIDTGKEYPIRQFLDSLEDGHLKESWIFAFLQIKNIYNHGNN</sequence>
<dbReference type="PROSITE" id="PS50943">
    <property type="entry name" value="HTH_CROC1"/>
    <property type="match status" value="1"/>
</dbReference>
<dbReference type="CDD" id="cd00093">
    <property type="entry name" value="HTH_XRE"/>
    <property type="match status" value="1"/>
</dbReference>
<dbReference type="AlphaFoldDB" id="A0A3Q8SNT9"/>
<protein>
    <submittedName>
        <fullName evidence="1">Uncharacterized protein</fullName>
    </submittedName>
</protein>
<dbReference type="Proteomes" id="UP000267945">
    <property type="component" value="Chromosome"/>
</dbReference>
<evidence type="ECO:0000313" key="1">
    <source>
        <dbReference type="EMBL" id="AZK91851.1"/>
    </source>
</evidence>